<dbReference type="AlphaFoldDB" id="R7UKL1"/>
<feature type="compositionally biased region" description="Polar residues" evidence="10">
    <location>
        <begin position="121"/>
        <end position="133"/>
    </location>
</feature>
<dbReference type="PANTHER" id="PTHR23138:SF141">
    <property type="entry name" value="NUCLEAR PORE COMPLEX PROTEIN NUP50"/>
    <property type="match status" value="1"/>
</dbReference>
<sequence>MSKRNAGSELNADNWDQEEEQEEAGVFKQADGEKMAKRQVLKAKRRMGSSQDSTDGPKAFAGFAGFTGFKPAEQRTTTVSSSLFSGTSSSPKSSAATSIFGSSSLSSTSNSSPLNSASNGHSSKSPQKSAYTQQLKALNESVLQWIQKHVTSNPYCILTPIFNDYEKHLEEISKKHPEPKSPEKRDEEKKEEKSEKGDEEKEESKTEQTEEKEKKEPTAVSTSFSFGAKSTGSVFGSSSSSTSSSTSGFSFGASANPIAPSTGGFSFAVSKPADSAASATAAEEEEYVPPKPEVSQITEEDAKYTKKCKLFYQKDGSWKDKGVGFLYLKPCGEKTQLLIRADTNLGNVLLNILLNSSIPMSRQGKNNVTMICVPNPPLEEKDKEASSKPVSMLIRVKTSEDADELLEKLKEAKDE</sequence>
<dbReference type="FunCoup" id="R7UKL1">
    <property type="interactions" value="1291"/>
</dbReference>
<keyword evidence="2" id="KW-0813">Transport</keyword>
<dbReference type="InterPro" id="IPR000156">
    <property type="entry name" value="Ran_bind_dom"/>
</dbReference>
<keyword evidence="5" id="KW-0653">Protein transport</keyword>
<feature type="region of interest" description="Disordered" evidence="10">
    <location>
        <begin position="77"/>
        <end position="133"/>
    </location>
</feature>
<dbReference type="InterPro" id="IPR045255">
    <property type="entry name" value="RanBP1-like"/>
</dbReference>
<keyword evidence="9" id="KW-0539">Nucleus</keyword>
<dbReference type="GO" id="GO:0005643">
    <property type="term" value="C:nuclear pore"/>
    <property type="evidence" value="ECO:0007669"/>
    <property type="project" value="UniProtKB-SubCell"/>
</dbReference>
<feature type="region of interest" description="Disordered" evidence="10">
    <location>
        <begin position="171"/>
        <end position="226"/>
    </location>
</feature>
<comment type="subcellular location">
    <subcellularLocation>
        <location evidence="1">Nucleus</location>
        <location evidence="1">Nuclear pore complex</location>
    </subcellularLocation>
</comment>
<feature type="region of interest" description="Disordered" evidence="10">
    <location>
        <begin position="1"/>
        <end position="57"/>
    </location>
</feature>
<dbReference type="Pfam" id="PF00638">
    <property type="entry name" value="Ran_BP1"/>
    <property type="match status" value="1"/>
</dbReference>
<evidence type="ECO:0000256" key="7">
    <source>
        <dbReference type="ARBA" id="ARBA00023010"/>
    </source>
</evidence>
<dbReference type="GO" id="GO:0006606">
    <property type="term" value="P:protein import into nucleus"/>
    <property type="evidence" value="ECO:0007669"/>
    <property type="project" value="TreeGrafter"/>
</dbReference>
<feature type="domain" description="RanBD1" evidence="11">
    <location>
        <begin position="264"/>
        <end position="415"/>
    </location>
</feature>
<evidence type="ECO:0000256" key="3">
    <source>
        <dbReference type="ARBA" id="ARBA00022737"/>
    </source>
</evidence>
<name>R7UKL1_CAPTE</name>
<dbReference type="EMBL" id="AMQN01001184">
    <property type="status" value="NOT_ANNOTATED_CDS"/>
    <property type="molecule type" value="Genomic_DNA"/>
</dbReference>
<dbReference type="OMA" id="CDWVWEQ"/>
<reference evidence="14" key="1">
    <citation type="submission" date="2012-12" db="EMBL/GenBank/DDBJ databases">
        <authorList>
            <person name="Hellsten U."/>
            <person name="Grimwood J."/>
            <person name="Chapman J.A."/>
            <person name="Shapiro H."/>
            <person name="Aerts A."/>
            <person name="Otillar R.P."/>
            <person name="Terry A.Y."/>
            <person name="Boore J.L."/>
            <person name="Simakov O."/>
            <person name="Marletaz F."/>
            <person name="Cho S.-J."/>
            <person name="Edsinger-Gonzales E."/>
            <person name="Havlak P."/>
            <person name="Kuo D.-H."/>
            <person name="Larsson T."/>
            <person name="Lv J."/>
            <person name="Arendt D."/>
            <person name="Savage R."/>
            <person name="Osoegawa K."/>
            <person name="de Jong P."/>
            <person name="Lindberg D.R."/>
            <person name="Seaver E.C."/>
            <person name="Weisblat D.A."/>
            <person name="Putnam N.H."/>
            <person name="Grigoriev I.V."/>
            <person name="Rokhsar D.S."/>
        </authorList>
    </citation>
    <scope>NUCLEOTIDE SEQUENCE</scope>
    <source>
        <strain evidence="14">I ESC-2004</strain>
    </source>
</reference>
<dbReference type="SMART" id="SM00160">
    <property type="entry name" value="RanBD"/>
    <property type="match status" value="1"/>
</dbReference>
<evidence type="ECO:0000256" key="4">
    <source>
        <dbReference type="ARBA" id="ARBA00022816"/>
    </source>
</evidence>
<evidence type="ECO:0000313" key="13">
    <source>
        <dbReference type="EnsemblMetazoa" id="CapteP220122"/>
    </source>
</evidence>
<evidence type="ECO:0000256" key="8">
    <source>
        <dbReference type="ARBA" id="ARBA00023132"/>
    </source>
</evidence>
<keyword evidence="14" id="KW-1185">Reference proteome</keyword>
<reference evidence="13" key="3">
    <citation type="submission" date="2015-06" db="UniProtKB">
        <authorList>
            <consortium name="EnsemblMetazoa"/>
        </authorList>
    </citation>
    <scope>IDENTIFICATION</scope>
</reference>
<evidence type="ECO:0000256" key="10">
    <source>
        <dbReference type="SAM" id="MobiDB-lite"/>
    </source>
</evidence>
<evidence type="ECO:0000256" key="2">
    <source>
        <dbReference type="ARBA" id="ARBA00022448"/>
    </source>
</evidence>
<feature type="region of interest" description="Disordered" evidence="10">
    <location>
        <begin position="280"/>
        <end position="299"/>
    </location>
</feature>
<evidence type="ECO:0000256" key="1">
    <source>
        <dbReference type="ARBA" id="ARBA00004567"/>
    </source>
</evidence>
<keyword evidence="4" id="KW-0509">mRNA transport</keyword>
<dbReference type="Pfam" id="PF08911">
    <property type="entry name" value="NUP50"/>
    <property type="match status" value="1"/>
</dbReference>
<evidence type="ECO:0000259" key="11">
    <source>
        <dbReference type="PROSITE" id="PS50196"/>
    </source>
</evidence>
<dbReference type="OrthoDB" id="10062131at2759"/>
<keyword evidence="6" id="KW-0007">Acetylation</keyword>
<evidence type="ECO:0000256" key="6">
    <source>
        <dbReference type="ARBA" id="ARBA00022990"/>
    </source>
</evidence>
<dbReference type="GO" id="GO:0051028">
    <property type="term" value="P:mRNA transport"/>
    <property type="evidence" value="ECO:0007669"/>
    <property type="project" value="UniProtKB-KW"/>
</dbReference>
<dbReference type="EMBL" id="KB300511">
    <property type="protein sequence ID" value="ELU06618.1"/>
    <property type="molecule type" value="Genomic_DNA"/>
</dbReference>
<evidence type="ECO:0000313" key="14">
    <source>
        <dbReference type="Proteomes" id="UP000014760"/>
    </source>
</evidence>
<dbReference type="InterPro" id="IPR011993">
    <property type="entry name" value="PH-like_dom_sf"/>
</dbReference>
<dbReference type="SUPFAM" id="SSF50729">
    <property type="entry name" value="PH domain-like"/>
    <property type="match status" value="1"/>
</dbReference>
<dbReference type="EnsemblMetazoa" id="CapteT220122">
    <property type="protein sequence ID" value="CapteP220122"/>
    <property type="gene ID" value="CapteG220122"/>
</dbReference>
<reference evidence="12 14" key="2">
    <citation type="journal article" date="2013" name="Nature">
        <title>Insights into bilaterian evolution from three spiralian genomes.</title>
        <authorList>
            <person name="Simakov O."/>
            <person name="Marletaz F."/>
            <person name="Cho S.J."/>
            <person name="Edsinger-Gonzales E."/>
            <person name="Havlak P."/>
            <person name="Hellsten U."/>
            <person name="Kuo D.H."/>
            <person name="Larsson T."/>
            <person name="Lv J."/>
            <person name="Arendt D."/>
            <person name="Savage R."/>
            <person name="Osoegawa K."/>
            <person name="de Jong P."/>
            <person name="Grimwood J."/>
            <person name="Chapman J.A."/>
            <person name="Shapiro H."/>
            <person name="Aerts A."/>
            <person name="Otillar R.P."/>
            <person name="Terry A.Y."/>
            <person name="Boore J.L."/>
            <person name="Grigoriev I.V."/>
            <person name="Lindberg D.R."/>
            <person name="Seaver E.C."/>
            <person name="Weisblat D.A."/>
            <person name="Putnam N.H."/>
            <person name="Rokhsar D.S."/>
        </authorList>
    </citation>
    <scope>NUCLEOTIDE SEQUENCE</scope>
    <source>
        <strain evidence="12 14">I ESC-2004</strain>
    </source>
</reference>
<evidence type="ECO:0000256" key="9">
    <source>
        <dbReference type="ARBA" id="ARBA00023242"/>
    </source>
</evidence>
<dbReference type="Gene3D" id="2.30.29.30">
    <property type="entry name" value="Pleckstrin-homology domain (PH domain)/Phosphotyrosine-binding domain (PTB)"/>
    <property type="match status" value="1"/>
</dbReference>
<feature type="compositionally biased region" description="Basic residues" evidence="10">
    <location>
        <begin position="37"/>
        <end position="47"/>
    </location>
</feature>
<keyword evidence="8" id="KW-0906">Nuclear pore complex</keyword>
<proteinExistence type="predicted"/>
<feature type="compositionally biased region" description="Basic and acidic residues" evidence="10">
    <location>
        <begin position="171"/>
        <end position="217"/>
    </location>
</feature>
<dbReference type="InterPro" id="IPR015007">
    <property type="entry name" value="NUP2/50/61"/>
</dbReference>
<evidence type="ECO:0000313" key="12">
    <source>
        <dbReference type="EMBL" id="ELU06618.1"/>
    </source>
</evidence>
<protein>
    <recommendedName>
        <fullName evidence="11">RanBD1 domain-containing protein</fullName>
    </recommendedName>
</protein>
<organism evidence="12">
    <name type="scientific">Capitella teleta</name>
    <name type="common">Polychaete worm</name>
    <dbReference type="NCBI Taxonomy" id="283909"/>
    <lineage>
        <taxon>Eukaryota</taxon>
        <taxon>Metazoa</taxon>
        <taxon>Spiralia</taxon>
        <taxon>Lophotrochozoa</taxon>
        <taxon>Annelida</taxon>
        <taxon>Polychaeta</taxon>
        <taxon>Sedentaria</taxon>
        <taxon>Scolecida</taxon>
        <taxon>Capitellidae</taxon>
        <taxon>Capitella</taxon>
    </lineage>
</organism>
<dbReference type="PROSITE" id="PS50196">
    <property type="entry name" value="RANBD1"/>
    <property type="match status" value="1"/>
</dbReference>
<gene>
    <name evidence="12" type="ORF">CAPTEDRAFT_220122</name>
</gene>
<dbReference type="CDD" id="cd13170">
    <property type="entry name" value="RanBD_NUP50"/>
    <property type="match status" value="1"/>
</dbReference>
<dbReference type="Proteomes" id="UP000014760">
    <property type="component" value="Unassembled WGS sequence"/>
</dbReference>
<dbReference type="PANTHER" id="PTHR23138">
    <property type="entry name" value="RAN BINDING PROTEIN"/>
    <property type="match status" value="1"/>
</dbReference>
<dbReference type="STRING" id="283909.R7UKL1"/>
<feature type="compositionally biased region" description="Low complexity" evidence="10">
    <location>
        <begin position="77"/>
        <end position="120"/>
    </location>
</feature>
<accession>R7UKL1</accession>
<dbReference type="HOGENOM" id="CLU_032593_0_0_1"/>
<keyword evidence="3" id="KW-0677">Repeat</keyword>
<evidence type="ECO:0000256" key="5">
    <source>
        <dbReference type="ARBA" id="ARBA00022927"/>
    </source>
</evidence>
<keyword evidence="7" id="KW-0811">Translocation</keyword>